<dbReference type="AlphaFoldDB" id="A0A1Z3CEH6"/>
<reference evidence="1 3" key="1">
    <citation type="submission" date="2017-06" db="EMBL/GenBank/DDBJ databases">
        <title>Draft genome sequence of Fusobacterium nucleatum subsp. polymorphum KCOM 1260 (=ChDC F218).</title>
        <authorList>
            <person name="Kook J.-K."/>
            <person name="Park S.-N."/>
            <person name="Lim Y.K."/>
            <person name="Roh H."/>
        </authorList>
    </citation>
    <scope>NUCLEOTIDE SEQUENCE [LARGE SCALE GENOMIC DNA]</scope>
    <source>
        <strain evidence="1">KCOM 1260</strain>
        <strain evidence="3">KCOM 1260 (ChDC F218)</strain>
    </source>
</reference>
<name>A0A1Z3CEH6_FUSNP</name>
<accession>A0A1Z3CEH6</accession>
<gene>
    <name evidence="1" type="ORF">CBG50_00955</name>
    <name evidence="2" type="ORF">CBG54_10510</name>
</gene>
<dbReference type="Proteomes" id="UP000224182">
    <property type="component" value="Unassembled WGS sequence"/>
</dbReference>
<evidence type="ECO:0000313" key="3">
    <source>
        <dbReference type="Proteomes" id="UP000196759"/>
    </source>
</evidence>
<dbReference type="RefSeq" id="WP_088336643.1">
    <property type="nucleotide sequence ID" value="NZ_CP021934.1"/>
</dbReference>
<organism evidence="1 3">
    <name type="scientific">Fusobacterium nucleatum subsp. polymorphum</name>
    <name type="common">Fusobacterium polymorphum</name>
    <dbReference type="NCBI Taxonomy" id="76857"/>
    <lineage>
        <taxon>Bacteria</taxon>
        <taxon>Fusobacteriati</taxon>
        <taxon>Fusobacteriota</taxon>
        <taxon>Fusobacteriia</taxon>
        <taxon>Fusobacteriales</taxon>
        <taxon>Fusobacteriaceae</taxon>
        <taxon>Fusobacterium</taxon>
    </lineage>
</organism>
<protein>
    <submittedName>
        <fullName evidence="1">Uncharacterized protein</fullName>
    </submittedName>
</protein>
<evidence type="ECO:0000313" key="2">
    <source>
        <dbReference type="EMBL" id="PHI07392.1"/>
    </source>
</evidence>
<reference evidence="2 4" key="2">
    <citation type="submission" date="2017-06" db="EMBL/GenBank/DDBJ databases">
        <title>Draft genome sequence of Fusobacterium nucleatum subsp. polymorphum KCOM 1271 (=ChDC F305).</title>
        <authorList>
            <person name="Kook J.-K."/>
            <person name="Park S.-N."/>
            <person name="Lim Y.K."/>
            <person name="Roh H."/>
        </authorList>
    </citation>
    <scope>NUCLEOTIDE SEQUENCE [LARGE SCALE GENOMIC DNA]</scope>
    <source>
        <strain evidence="2">KCOM 1271</strain>
        <strain evidence="4">KCOM 1271 (ChDC F305)</strain>
    </source>
</reference>
<dbReference type="Proteomes" id="UP000196759">
    <property type="component" value="Chromosome"/>
</dbReference>
<dbReference type="EMBL" id="NIRN01000001">
    <property type="protein sequence ID" value="PHI07392.1"/>
    <property type="molecule type" value="Genomic_DNA"/>
</dbReference>
<evidence type="ECO:0000313" key="1">
    <source>
        <dbReference type="EMBL" id="ASC02004.1"/>
    </source>
</evidence>
<proteinExistence type="predicted"/>
<evidence type="ECO:0000313" key="4">
    <source>
        <dbReference type="Proteomes" id="UP000224182"/>
    </source>
</evidence>
<keyword evidence="3" id="KW-1185">Reference proteome</keyword>
<sequence>MEVKVMNATEKKELMGKYAKKLENTIKREASVMKEIENDKALIKYLEGQKTSGAAFDNTVYESYDAWIETIRKQIKKSESTLTNIEFKKVELEAIQKYIA</sequence>
<dbReference type="EMBL" id="CP021934">
    <property type="protein sequence ID" value="ASC02004.1"/>
    <property type="molecule type" value="Genomic_DNA"/>
</dbReference>